<comment type="caution">
    <text evidence="2">The sequence shown here is derived from an EMBL/GenBank/DDBJ whole genome shotgun (WGS) entry which is preliminary data.</text>
</comment>
<proteinExistence type="predicted"/>
<accession>A0A1Q8ZQG1</accession>
<gene>
    <name evidence="2" type="ORF">BJF95_06135</name>
</gene>
<sequence>MSERTYPETTIPYGDKTAKAMRIACACCDAVAYFPFQNGVVRKSPSAASQHFLNKGWVVGNSPKKDFCPRHASPAKRKGTKTMDSNITTPVADKPREMGREDRAIIFDKLNEVYGKDAYKSPWTDAAVAKDLGVPRDWVSTMRDDMFGPAGSNPLFDEFLTATSLLEERCGAFAAKFEAATKSAEMLAADYAELRKQVDVCRMLERRVQREIGR</sequence>
<reference evidence="2 3" key="1">
    <citation type="submission" date="2016-09" db="EMBL/GenBank/DDBJ databases">
        <title>Rhizobium oryziradicis sp. nov., isolated from the root of rice.</title>
        <authorList>
            <person name="Zhao J."/>
            <person name="Zhang X."/>
        </authorList>
    </citation>
    <scope>NUCLEOTIDE SEQUENCE [LARGE SCALE GENOMIC DNA]</scope>
    <source>
        <strain evidence="2 3">N19</strain>
    </source>
</reference>
<keyword evidence="3" id="KW-1185">Reference proteome</keyword>
<evidence type="ECO:0000313" key="2">
    <source>
        <dbReference type="EMBL" id="OLP44141.1"/>
    </source>
</evidence>
<dbReference type="AlphaFoldDB" id="A0A1Q8ZQG1"/>
<dbReference type="EMBL" id="MKIM01000027">
    <property type="protein sequence ID" value="OLP44141.1"/>
    <property type="molecule type" value="Genomic_DNA"/>
</dbReference>
<evidence type="ECO:0000313" key="3">
    <source>
        <dbReference type="Proteomes" id="UP000186894"/>
    </source>
</evidence>
<feature type="region of interest" description="Disordered" evidence="1">
    <location>
        <begin position="68"/>
        <end position="93"/>
    </location>
</feature>
<dbReference type="RefSeq" id="WP_075639647.1">
    <property type="nucleotide sequence ID" value="NZ_MKIM01000027.1"/>
</dbReference>
<name>A0A1Q8ZQG1_9HYPH</name>
<dbReference type="Proteomes" id="UP000186894">
    <property type="component" value="Unassembled WGS sequence"/>
</dbReference>
<dbReference type="STRING" id="1867956.BJF95_06135"/>
<protein>
    <submittedName>
        <fullName evidence="2">Uncharacterized protein</fullName>
    </submittedName>
</protein>
<evidence type="ECO:0000256" key="1">
    <source>
        <dbReference type="SAM" id="MobiDB-lite"/>
    </source>
</evidence>
<organism evidence="2 3">
    <name type="scientific">Rhizobium oryziradicis</name>
    <dbReference type="NCBI Taxonomy" id="1867956"/>
    <lineage>
        <taxon>Bacteria</taxon>
        <taxon>Pseudomonadati</taxon>
        <taxon>Pseudomonadota</taxon>
        <taxon>Alphaproteobacteria</taxon>
        <taxon>Hyphomicrobiales</taxon>
        <taxon>Rhizobiaceae</taxon>
        <taxon>Rhizobium/Agrobacterium group</taxon>
        <taxon>Rhizobium</taxon>
    </lineage>
</organism>